<keyword evidence="1" id="KW-0175">Coiled coil</keyword>
<dbReference type="InterPro" id="IPR003892">
    <property type="entry name" value="CUE"/>
</dbReference>
<reference evidence="4" key="2">
    <citation type="submission" date="2013-04" db="UniProtKB">
        <authorList>
            <consortium name="EnsemblPlants"/>
        </authorList>
    </citation>
    <scope>IDENTIFICATION</scope>
</reference>
<dbReference type="PANTHER" id="PTHR48459:SF1">
    <property type="entry name" value="CUE DOMAIN-CONTAINING PROTEIN"/>
    <property type="match status" value="1"/>
</dbReference>
<dbReference type="PROSITE" id="PS51140">
    <property type="entry name" value="CUE"/>
    <property type="match status" value="1"/>
</dbReference>
<evidence type="ECO:0000259" key="3">
    <source>
        <dbReference type="PROSITE" id="PS51140"/>
    </source>
</evidence>
<keyword evidence="5" id="KW-1185">Reference proteome</keyword>
<dbReference type="STRING" id="4533.J3N1R6"/>
<dbReference type="SUPFAM" id="SSF46934">
    <property type="entry name" value="UBA-like"/>
    <property type="match status" value="1"/>
</dbReference>
<sequence length="600" mass="65631">MSDRKAVFRSLQELFPQVDPRILKAVAIEHDNDVDSAVVAVLDEVMPSVTSTGPPAALSARQSIAPCSIGTSSSFHDMYGTGDSSSIFPLRSYPNEWAFTSGHGMQVEVDENAHSTQSSTGIIADRQKNVVDEADAETHSSNTWMNEQHHLPILTVPELLDNPHVEHGAYLLREYLDAIHAGESENANATTEPDVAHVQEQDSDNTSPADGSTIKDNSFSSPHDYVDIDGANYAFLESFAGVSNKEVPFGIPGTHGFAPMLDILIPDTRKSSEGLGGEEDTNSTGKADVNLNHLASISSTHSVGIESLEDSIADVKRSKNDLLPSLELVSKMIQDVEILEEKAKLAKHESSIAGTSILTKVEELKEMLNHAKEANDMHASEVFGEKSILTTEARELQSRLRRLSDERSNYLVVIDEIHQSLEDRLVAAQQEINVAEKEKIQKEASAQALLDEQEKEMKSIVEESSKLQKETEENLKLKAFLVERGQIVDTLQGEMAVICEDLSQLKQIVDERVSFCKLQRSKMSSLSSLQSSLHKSGSFSNRAIETAETTDKHTVAEGASPVVGDPNGNERIVEVLDGSGITGKDNRKPTETNDDGWEFC</sequence>
<dbReference type="eggNOG" id="ENOG502QVXV">
    <property type="taxonomic scope" value="Eukaryota"/>
</dbReference>
<dbReference type="EnsemblPlants" id="OB10G14640.1">
    <property type="protein sequence ID" value="OB10G14640.1"/>
    <property type="gene ID" value="OB10G14640"/>
</dbReference>
<evidence type="ECO:0000256" key="1">
    <source>
        <dbReference type="SAM" id="Coils"/>
    </source>
</evidence>
<feature type="compositionally biased region" description="Polar residues" evidence="2">
    <location>
        <begin position="204"/>
        <end position="219"/>
    </location>
</feature>
<evidence type="ECO:0000313" key="5">
    <source>
        <dbReference type="Proteomes" id="UP000006038"/>
    </source>
</evidence>
<dbReference type="Proteomes" id="UP000006038">
    <property type="component" value="Chromosome 10"/>
</dbReference>
<accession>J3N1R6</accession>
<feature type="region of interest" description="Disordered" evidence="2">
    <location>
        <begin position="579"/>
        <end position="600"/>
    </location>
</feature>
<organism evidence="4">
    <name type="scientific">Oryza brachyantha</name>
    <name type="common">malo sina</name>
    <dbReference type="NCBI Taxonomy" id="4533"/>
    <lineage>
        <taxon>Eukaryota</taxon>
        <taxon>Viridiplantae</taxon>
        <taxon>Streptophyta</taxon>
        <taxon>Embryophyta</taxon>
        <taxon>Tracheophyta</taxon>
        <taxon>Spermatophyta</taxon>
        <taxon>Magnoliopsida</taxon>
        <taxon>Liliopsida</taxon>
        <taxon>Poales</taxon>
        <taxon>Poaceae</taxon>
        <taxon>BOP clade</taxon>
        <taxon>Oryzoideae</taxon>
        <taxon>Oryzeae</taxon>
        <taxon>Oryzinae</taxon>
        <taxon>Oryza</taxon>
    </lineage>
</organism>
<dbReference type="OMA" id="ANDMHAS"/>
<dbReference type="PANTHER" id="PTHR48459">
    <property type="entry name" value="CUE DOMAIN-CONTAINING PROTEIN"/>
    <property type="match status" value="1"/>
</dbReference>
<dbReference type="GO" id="GO:0043130">
    <property type="term" value="F:ubiquitin binding"/>
    <property type="evidence" value="ECO:0007669"/>
    <property type="project" value="InterPro"/>
</dbReference>
<feature type="region of interest" description="Disordered" evidence="2">
    <location>
        <begin position="185"/>
        <end position="219"/>
    </location>
</feature>
<name>J3N1R6_ORYBR</name>
<reference evidence="4" key="1">
    <citation type="journal article" date="2013" name="Nat. Commun.">
        <title>Whole-genome sequencing of Oryza brachyantha reveals mechanisms underlying Oryza genome evolution.</title>
        <authorList>
            <person name="Chen J."/>
            <person name="Huang Q."/>
            <person name="Gao D."/>
            <person name="Wang J."/>
            <person name="Lang Y."/>
            <person name="Liu T."/>
            <person name="Li B."/>
            <person name="Bai Z."/>
            <person name="Luis Goicoechea J."/>
            <person name="Liang C."/>
            <person name="Chen C."/>
            <person name="Zhang W."/>
            <person name="Sun S."/>
            <person name="Liao Y."/>
            <person name="Zhang X."/>
            <person name="Yang L."/>
            <person name="Song C."/>
            <person name="Wang M."/>
            <person name="Shi J."/>
            <person name="Liu G."/>
            <person name="Liu J."/>
            <person name="Zhou H."/>
            <person name="Zhou W."/>
            <person name="Yu Q."/>
            <person name="An N."/>
            <person name="Chen Y."/>
            <person name="Cai Q."/>
            <person name="Wang B."/>
            <person name="Liu B."/>
            <person name="Min J."/>
            <person name="Huang Y."/>
            <person name="Wu H."/>
            <person name="Li Z."/>
            <person name="Zhang Y."/>
            <person name="Yin Y."/>
            <person name="Song W."/>
            <person name="Jiang J."/>
            <person name="Jackson S.A."/>
            <person name="Wing R.A."/>
            <person name="Wang J."/>
            <person name="Chen M."/>
        </authorList>
    </citation>
    <scope>NUCLEOTIDE SEQUENCE [LARGE SCALE GENOMIC DNA]</scope>
    <source>
        <strain evidence="4">cv. IRGC 101232</strain>
    </source>
</reference>
<feature type="coiled-coil region" evidence="1">
    <location>
        <begin position="329"/>
        <end position="470"/>
    </location>
</feature>
<evidence type="ECO:0000256" key="2">
    <source>
        <dbReference type="SAM" id="MobiDB-lite"/>
    </source>
</evidence>
<dbReference type="Gramene" id="OB10G14640.1">
    <property type="protein sequence ID" value="OB10G14640.1"/>
    <property type="gene ID" value="OB10G14640"/>
</dbReference>
<feature type="domain" description="CUE" evidence="3">
    <location>
        <begin position="3"/>
        <end position="46"/>
    </location>
</feature>
<protein>
    <recommendedName>
        <fullName evidence="3">CUE domain-containing protein</fullName>
    </recommendedName>
</protein>
<dbReference type="InterPro" id="IPR009060">
    <property type="entry name" value="UBA-like_sf"/>
</dbReference>
<dbReference type="CDD" id="cd14279">
    <property type="entry name" value="CUE"/>
    <property type="match status" value="1"/>
</dbReference>
<evidence type="ECO:0000313" key="4">
    <source>
        <dbReference type="EnsemblPlants" id="OB10G14640.1"/>
    </source>
</evidence>
<proteinExistence type="predicted"/>
<dbReference type="Pfam" id="PF02845">
    <property type="entry name" value="CUE"/>
    <property type="match status" value="1"/>
</dbReference>
<feature type="region of interest" description="Disordered" evidence="2">
    <location>
        <begin position="268"/>
        <end position="287"/>
    </location>
</feature>
<dbReference type="HOGENOM" id="CLU_017675_1_0_1"/>
<dbReference type="AlphaFoldDB" id="J3N1R6"/>